<keyword evidence="1" id="KW-0732">Signal</keyword>
<reference evidence="2 3" key="1">
    <citation type="journal article" date="2011" name="Mol. Biol. Evol.">
        <title>Comparative genomic analysis of fruiting body formation in Myxococcales.</title>
        <authorList>
            <person name="Huntley S."/>
            <person name="Hamann N."/>
            <person name="Wegener-Feldbrugge S."/>
            <person name="Treuner-Lange A."/>
            <person name="Kube M."/>
            <person name="Reinhardt R."/>
            <person name="Klages S."/>
            <person name="Muller R."/>
            <person name="Ronning C.M."/>
            <person name="Nierman W.C."/>
            <person name="Sogaard-Andersen L."/>
        </authorList>
    </citation>
    <scope>NUCLEOTIDE SEQUENCE [LARGE SCALE GENOMIC DNA]</scope>
    <source>
        <strain evidence="2 3">DW4/3-1</strain>
    </source>
</reference>
<evidence type="ECO:0000256" key="1">
    <source>
        <dbReference type="SAM" id="SignalP"/>
    </source>
</evidence>
<dbReference type="HOGENOM" id="CLU_1474323_0_0_7"/>
<sequence>MHRPLKLRTAVMLCVCSLLALGGCSTPGEDLEGTPSLAEQLVKTNTDAQQLRLFLEGQGFTMQLEQTADTVTGAQSLLGIPFARGEERAAVLFQLSAQGEVALVFAQIQTPGSLASLEEKNLYGVINGQVLSLNRPSEQEAPYCDTFCQVAGTYMCTVHPGYASYGWPTLNDCLVRNARNCGC</sequence>
<dbReference type="STRING" id="378806.STAUR_1084"/>
<evidence type="ECO:0000313" key="3">
    <source>
        <dbReference type="Proteomes" id="UP000001351"/>
    </source>
</evidence>
<organism evidence="2 3">
    <name type="scientific">Stigmatella aurantiaca (strain DW4/3-1)</name>
    <dbReference type="NCBI Taxonomy" id="378806"/>
    <lineage>
        <taxon>Bacteria</taxon>
        <taxon>Pseudomonadati</taxon>
        <taxon>Myxococcota</taxon>
        <taxon>Myxococcia</taxon>
        <taxon>Myxococcales</taxon>
        <taxon>Cystobacterineae</taxon>
        <taxon>Archangiaceae</taxon>
        <taxon>Stigmatella</taxon>
    </lineage>
</organism>
<dbReference type="RefSeq" id="WP_013374487.1">
    <property type="nucleotide sequence ID" value="NC_014623.1"/>
</dbReference>
<feature type="chain" id="PRO_5003168608" description="Lipoprotein" evidence="1">
    <location>
        <begin position="23"/>
        <end position="183"/>
    </location>
</feature>
<dbReference type="PROSITE" id="PS51257">
    <property type="entry name" value="PROKAR_LIPOPROTEIN"/>
    <property type="match status" value="1"/>
</dbReference>
<dbReference type="Proteomes" id="UP000001351">
    <property type="component" value="Chromosome"/>
</dbReference>
<evidence type="ECO:0008006" key="4">
    <source>
        <dbReference type="Google" id="ProtNLM"/>
    </source>
</evidence>
<protein>
    <recommendedName>
        <fullName evidence="4">Lipoprotein</fullName>
    </recommendedName>
</protein>
<evidence type="ECO:0000313" key="2">
    <source>
        <dbReference type="EMBL" id="ADO68888.1"/>
    </source>
</evidence>
<feature type="signal peptide" evidence="1">
    <location>
        <begin position="1"/>
        <end position="22"/>
    </location>
</feature>
<dbReference type="KEGG" id="sur:STAUR_1084"/>
<gene>
    <name evidence="2" type="ordered locus">STAUR_1084</name>
</gene>
<accession>E3FEQ7</accession>
<dbReference type="EMBL" id="CP002271">
    <property type="protein sequence ID" value="ADO68888.1"/>
    <property type="molecule type" value="Genomic_DNA"/>
</dbReference>
<proteinExistence type="predicted"/>
<keyword evidence="3" id="KW-1185">Reference proteome</keyword>
<dbReference type="AlphaFoldDB" id="E3FEQ7"/>
<name>E3FEQ7_STIAD</name>